<organism evidence="1">
    <name type="scientific">Myoviridae sp. ctCo31</name>
    <dbReference type="NCBI Taxonomy" id="2825053"/>
    <lineage>
        <taxon>Viruses</taxon>
        <taxon>Duplodnaviria</taxon>
        <taxon>Heunggongvirae</taxon>
        <taxon>Uroviricota</taxon>
        <taxon>Caudoviricetes</taxon>
    </lineage>
</organism>
<name>A0A8S5ULW4_9CAUD</name>
<proteinExistence type="predicted"/>
<accession>A0A8S5ULW4</accession>
<dbReference type="EMBL" id="BK016109">
    <property type="protein sequence ID" value="DAF95477.1"/>
    <property type="molecule type" value="Genomic_DNA"/>
</dbReference>
<protein>
    <submittedName>
        <fullName evidence="1">DNA end protector protein</fullName>
    </submittedName>
</protein>
<reference evidence="1" key="1">
    <citation type="journal article" date="2021" name="Proc. Natl. Acad. Sci. U.S.A.">
        <title>A Catalog of Tens of Thousands of Viruses from Human Metagenomes Reveals Hidden Associations with Chronic Diseases.</title>
        <authorList>
            <person name="Tisza M.J."/>
            <person name="Buck C.B."/>
        </authorList>
    </citation>
    <scope>NUCLEOTIDE SEQUENCE</scope>
    <source>
        <strain evidence="1">CtCo31</strain>
    </source>
</reference>
<evidence type="ECO:0000313" key="1">
    <source>
        <dbReference type="EMBL" id="DAF95477.1"/>
    </source>
</evidence>
<sequence length="67" mass="7792">MPEAGKLYLYAYDAKNKDTLPVWDKFPLILCLGSKVAKNGNLLFYGLNLHYVPPRVRQEFLEIMLVY</sequence>